<reference evidence="2" key="1">
    <citation type="submission" date="2021-10" db="EMBL/GenBank/DDBJ databases">
        <title>Tropical sea cucumber genome reveals ecological adaptation and Cuvierian tubules defense mechanism.</title>
        <authorList>
            <person name="Chen T."/>
        </authorList>
    </citation>
    <scope>NUCLEOTIDE SEQUENCE</scope>
    <source>
        <strain evidence="2">Nanhai2018</strain>
        <tissue evidence="2">Muscle</tissue>
    </source>
</reference>
<dbReference type="SUPFAM" id="SSF51735">
    <property type="entry name" value="NAD(P)-binding Rossmann-fold domains"/>
    <property type="match status" value="1"/>
</dbReference>
<evidence type="ECO:0000313" key="3">
    <source>
        <dbReference type="Proteomes" id="UP001152320"/>
    </source>
</evidence>
<dbReference type="InterPro" id="IPR051468">
    <property type="entry name" value="Fungal_SecMetab_SDRs"/>
</dbReference>
<organism evidence="2 3">
    <name type="scientific">Holothuria leucospilota</name>
    <name type="common">Black long sea cucumber</name>
    <name type="synonym">Mertensiothuria leucospilota</name>
    <dbReference type="NCBI Taxonomy" id="206669"/>
    <lineage>
        <taxon>Eukaryota</taxon>
        <taxon>Metazoa</taxon>
        <taxon>Echinodermata</taxon>
        <taxon>Eleutherozoa</taxon>
        <taxon>Echinozoa</taxon>
        <taxon>Holothuroidea</taxon>
        <taxon>Aspidochirotacea</taxon>
        <taxon>Aspidochirotida</taxon>
        <taxon>Holothuriidae</taxon>
        <taxon>Holothuria</taxon>
    </lineage>
</organism>
<dbReference type="GO" id="GO:0016491">
    <property type="term" value="F:oxidoreductase activity"/>
    <property type="evidence" value="ECO:0007669"/>
    <property type="project" value="TreeGrafter"/>
</dbReference>
<dbReference type="Pfam" id="PF00106">
    <property type="entry name" value="adh_short"/>
    <property type="match status" value="1"/>
</dbReference>
<dbReference type="AlphaFoldDB" id="A0A9Q1BHL4"/>
<dbReference type="PANTHER" id="PTHR43544:SF12">
    <property type="entry name" value="NAD(P)-BINDING ROSSMANN-FOLD SUPERFAMILY PROTEIN"/>
    <property type="match status" value="1"/>
</dbReference>
<dbReference type="Gene3D" id="3.40.50.720">
    <property type="entry name" value="NAD(P)-binding Rossmann-like Domain"/>
    <property type="match status" value="1"/>
</dbReference>
<dbReference type="CDD" id="cd05325">
    <property type="entry name" value="carb_red_sniffer_like_SDR_c"/>
    <property type="match status" value="1"/>
</dbReference>
<evidence type="ECO:0000313" key="2">
    <source>
        <dbReference type="EMBL" id="KAJ8026298.1"/>
    </source>
</evidence>
<dbReference type="EMBL" id="JAIZAY010000017">
    <property type="protein sequence ID" value="KAJ8026298.1"/>
    <property type="molecule type" value="Genomic_DNA"/>
</dbReference>
<dbReference type="PANTHER" id="PTHR43544">
    <property type="entry name" value="SHORT-CHAIN DEHYDROGENASE/REDUCTASE"/>
    <property type="match status" value="1"/>
</dbReference>
<keyword evidence="3" id="KW-1185">Reference proteome</keyword>
<dbReference type="PRINTS" id="PR00081">
    <property type="entry name" value="GDHRDH"/>
</dbReference>
<sequence>MTSVVLVQGASRGLGLQFCRNLLQRPSTSVVATCRAPEDATHLQQLEASNKDRLEILKLDVTQEDAIRDAAKLVKEKFKNLDLVINCAGMLHPSGKGETSLRDVSTQGLNTTFLTNAFGPLLVAKYFSPMLAAGSGSFGIQSENAKERHSGILVNMSARVGSITDNGFGGWYSYRMSKSALNMATKNLSIELGRPRNKIICVALHPGSVDTDLTRPYQRNIPKDKLFSTTYSVECLMKIISNLRIEDTGKYLAWNGKEIPF</sequence>
<dbReference type="InterPro" id="IPR002347">
    <property type="entry name" value="SDR_fam"/>
</dbReference>
<proteinExistence type="inferred from homology"/>
<protein>
    <submittedName>
        <fullName evidence="2">Uncharacterized protein</fullName>
    </submittedName>
</protein>
<dbReference type="Proteomes" id="UP001152320">
    <property type="component" value="Chromosome 17"/>
</dbReference>
<dbReference type="GO" id="GO:0005737">
    <property type="term" value="C:cytoplasm"/>
    <property type="evidence" value="ECO:0007669"/>
    <property type="project" value="TreeGrafter"/>
</dbReference>
<evidence type="ECO:0000256" key="1">
    <source>
        <dbReference type="RuleBase" id="RU000363"/>
    </source>
</evidence>
<comment type="caution">
    <text evidence="2">The sequence shown here is derived from an EMBL/GenBank/DDBJ whole genome shotgun (WGS) entry which is preliminary data.</text>
</comment>
<comment type="similarity">
    <text evidence="1">Belongs to the short-chain dehydrogenases/reductases (SDR) family.</text>
</comment>
<accession>A0A9Q1BHL4</accession>
<dbReference type="PRINTS" id="PR00080">
    <property type="entry name" value="SDRFAMILY"/>
</dbReference>
<gene>
    <name evidence="2" type="ORF">HOLleu_34104</name>
</gene>
<dbReference type="InterPro" id="IPR036291">
    <property type="entry name" value="NAD(P)-bd_dom_sf"/>
</dbReference>
<name>A0A9Q1BHL4_HOLLE</name>
<dbReference type="OrthoDB" id="10009629at2759"/>